<dbReference type="EMBL" id="LGAV01000002">
    <property type="protein sequence ID" value="KOS15457.1"/>
    <property type="molecule type" value="Genomic_DNA"/>
</dbReference>
<comment type="caution">
    <text evidence="4">The sequence shown here is derived from an EMBL/GenBank/DDBJ whole genome shotgun (WGS) entry which is preliminary data.</text>
</comment>
<dbReference type="Proteomes" id="UP000037751">
    <property type="component" value="Unassembled WGS sequence"/>
</dbReference>
<evidence type="ECO:0000313" key="4">
    <source>
        <dbReference type="EMBL" id="KOS15457.1"/>
    </source>
</evidence>
<dbReference type="PANTHER" id="PTHR31001:SF89">
    <property type="entry name" value="ZN(2)-C6 FUNGAL-TYPE DOMAIN-CONTAINING PROTEIN"/>
    <property type="match status" value="1"/>
</dbReference>
<comment type="subcellular location">
    <subcellularLocation>
        <location evidence="1">Nucleus</location>
    </subcellularLocation>
</comment>
<dbReference type="VEuPathDB" id="FungiDB:Malapachy_2619"/>
<sequence length="279" mass="32092">MIRRELAKRIWWALILYEWRDITTTIPSVALLDYFNTPMPGNYNDADLLSVPFPAPHPRDVVTDMSYMLSFIDLTLVYREQAEIIYRLEVKTGKNSVTLPPETIDLLDTKYRTVLENAPILSHSPVRPDLEEIVEVERWAFQVGAFNKMFQLHRNSLSNQNSRRLCVQMARKTLSLQKSIREKSDLPDLLIMSVLQTFMSTVVLCLNLLYLPPPAYERSVMRSEILDGLQAMYDASRKSNIDPRGIRIVEVLLEEEQAQWDLISQPGNGQHLQGKGLSS</sequence>
<keyword evidence="3" id="KW-0472">Membrane</keyword>
<dbReference type="GO" id="GO:0005634">
    <property type="term" value="C:nucleus"/>
    <property type="evidence" value="ECO:0007669"/>
    <property type="project" value="UniProtKB-SubCell"/>
</dbReference>
<dbReference type="InterPro" id="IPR050613">
    <property type="entry name" value="Sec_Metabolite_Reg"/>
</dbReference>
<name>A0A0M8MRR7_9BASI</name>
<evidence type="ECO:0000256" key="2">
    <source>
        <dbReference type="ARBA" id="ARBA00023242"/>
    </source>
</evidence>
<evidence type="ECO:0000256" key="3">
    <source>
        <dbReference type="SAM" id="Phobius"/>
    </source>
</evidence>
<dbReference type="GeneID" id="28728982"/>
<dbReference type="OrthoDB" id="3364175at2759"/>
<evidence type="ECO:0008006" key="6">
    <source>
        <dbReference type="Google" id="ProtNLM"/>
    </source>
</evidence>
<keyword evidence="3" id="KW-0812">Transmembrane</keyword>
<proteinExistence type="predicted"/>
<dbReference type="PANTHER" id="PTHR31001">
    <property type="entry name" value="UNCHARACTERIZED TRANSCRIPTIONAL REGULATORY PROTEIN"/>
    <property type="match status" value="1"/>
</dbReference>
<reference evidence="4 5" key="1">
    <citation type="submission" date="2015-07" db="EMBL/GenBank/DDBJ databases">
        <title>Draft Genome Sequence of Malassezia furfur CBS1878 and Malassezia pachydermatis CBS1879.</title>
        <authorList>
            <person name="Triana S."/>
            <person name="Ohm R."/>
            <person name="Gonzalez A."/>
            <person name="DeCock H."/>
            <person name="Restrepo S."/>
            <person name="Celis A."/>
        </authorList>
    </citation>
    <scope>NUCLEOTIDE SEQUENCE [LARGE SCALE GENOMIC DNA]</scope>
    <source>
        <strain evidence="4 5">CBS 1879</strain>
    </source>
</reference>
<accession>A0A0M8MRR7</accession>
<organism evidence="4 5">
    <name type="scientific">Malassezia pachydermatis</name>
    <dbReference type="NCBI Taxonomy" id="77020"/>
    <lineage>
        <taxon>Eukaryota</taxon>
        <taxon>Fungi</taxon>
        <taxon>Dikarya</taxon>
        <taxon>Basidiomycota</taxon>
        <taxon>Ustilaginomycotina</taxon>
        <taxon>Malasseziomycetes</taxon>
        <taxon>Malasseziales</taxon>
        <taxon>Malasseziaceae</taxon>
        <taxon>Malassezia</taxon>
    </lineage>
</organism>
<evidence type="ECO:0000313" key="5">
    <source>
        <dbReference type="Proteomes" id="UP000037751"/>
    </source>
</evidence>
<gene>
    <name evidence="4" type="ORF">Malapachy_2619</name>
</gene>
<keyword evidence="5" id="KW-1185">Reference proteome</keyword>
<protein>
    <recommendedName>
        <fullName evidence="6">Transcription factor domain-containing protein</fullName>
    </recommendedName>
</protein>
<dbReference type="STRING" id="77020.A0A0M8MRR7"/>
<dbReference type="RefSeq" id="XP_017993089.1">
    <property type="nucleotide sequence ID" value="XM_018137107.1"/>
</dbReference>
<dbReference type="CDD" id="cd12148">
    <property type="entry name" value="fungal_TF_MHR"/>
    <property type="match status" value="1"/>
</dbReference>
<keyword evidence="3" id="KW-1133">Transmembrane helix</keyword>
<keyword evidence="2" id="KW-0539">Nucleus</keyword>
<evidence type="ECO:0000256" key="1">
    <source>
        <dbReference type="ARBA" id="ARBA00004123"/>
    </source>
</evidence>
<feature type="transmembrane region" description="Helical" evidence="3">
    <location>
        <begin position="189"/>
        <end position="211"/>
    </location>
</feature>
<dbReference type="AlphaFoldDB" id="A0A0M8MRR7"/>